<evidence type="ECO:0000256" key="3">
    <source>
        <dbReference type="ARBA" id="ARBA00022989"/>
    </source>
</evidence>
<evidence type="ECO:0000256" key="6">
    <source>
        <dbReference type="SAM" id="Phobius"/>
    </source>
</evidence>
<feature type="domain" description="Sugar phosphate transporter" evidence="7">
    <location>
        <begin position="81"/>
        <end position="297"/>
    </location>
</feature>
<dbReference type="GeneID" id="37026525"/>
<dbReference type="STRING" id="1569628.A0A316UUH8"/>
<proteinExistence type="predicted"/>
<evidence type="ECO:0000256" key="1">
    <source>
        <dbReference type="ARBA" id="ARBA00004141"/>
    </source>
</evidence>
<dbReference type="InterPro" id="IPR037185">
    <property type="entry name" value="EmrE-like"/>
</dbReference>
<keyword evidence="4 6" id="KW-0472">Membrane</keyword>
<dbReference type="Pfam" id="PF03151">
    <property type="entry name" value="TPT"/>
    <property type="match status" value="2"/>
</dbReference>
<feature type="transmembrane region" description="Helical" evidence="6">
    <location>
        <begin position="81"/>
        <end position="103"/>
    </location>
</feature>
<evidence type="ECO:0000256" key="5">
    <source>
        <dbReference type="SAM" id="MobiDB-lite"/>
    </source>
</evidence>
<feature type="compositionally biased region" description="Low complexity" evidence="5">
    <location>
        <begin position="500"/>
        <end position="510"/>
    </location>
</feature>
<feature type="transmembrane region" description="Helical" evidence="6">
    <location>
        <begin position="226"/>
        <end position="245"/>
    </location>
</feature>
<dbReference type="InterPro" id="IPR004853">
    <property type="entry name" value="Sugar_P_trans_dom"/>
</dbReference>
<evidence type="ECO:0000256" key="4">
    <source>
        <dbReference type="ARBA" id="ARBA00023136"/>
    </source>
</evidence>
<protein>
    <submittedName>
        <fullName evidence="8">TPT-domain-containing protein</fullName>
    </submittedName>
</protein>
<dbReference type="InterPro" id="IPR050186">
    <property type="entry name" value="TPT_transporter"/>
</dbReference>
<name>A0A316UUH8_9BASI</name>
<dbReference type="RefSeq" id="XP_025363504.1">
    <property type="nucleotide sequence ID" value="XM_025504702.1"/>
</dbReference>
<feature type="region of interest" description="Disordered" evidence="5">
    <location>
        <begin position="500"/>
        <end position="567"/>
    </location>
</feature>
<sequence>MAGLSLSLGGKSGGISLGDEHSAVKKRLLFLLLAVLWYSCSFLSSSTSKALLSGKKVKLASAATSSDGTITKTTSHTPPLFPYPVSLTALQFLFVFAFSYLLSSPTIAANLHRALGRPAPRNAQSGLPGGLMSTLVMVDAAKLREMVGLSFFNVAGHAMTAAAIQMVPVSTVHTVKALSPLFTVLSYVVILKLSYPLRTYLSLAPLTIGVIFACSGLSSIEGPKAWLGILLSVGSTVVFVAQNLWSKRLLGHALHGGGGEGGATPSSGVKLDKLNILFWSSGVSVLLMIPMLLWSDLPRMYAAGRAVADHPGSALGHAAAQQAGSAARAAALDIAAATRAASSSASSGHTAAITRLLLANGVVHFSQNLLAFSVLALTSPVTYSVASLCKRVFVICFAILWFGQRVTGTQWVGIGLTFVGLWLYNDAKQRPSAGDAGAKGAALKSGAFNGPASMAAKEEEAALDFGLDRGSRRRTGILPTSGGSGSSGPIWKDMSNSLYGSSSTGSAGAGPAMNGIPMRGMPTQQQPQYNGLRSPPVANGHANGSAMPSGANGAGPPPVDKGGAKRD</sequence>
<dbReference type="Proteomes" id="UP000245884">
    <property type="component" value="Unassembled WGS sequence"/>
</dbReference>
<keyword evidence="9" id="KW-1185">Reference proteome</keyword>
<feature type="transmembrane region" description="Helical" evidence="6">
    <location>
        <begin position="200"/>
        <end position="220"/>
    </location>
</feature>
<dbReference type="PANTHER" id="PTHR11132">
    <property type="entry name" value="SOLUTE CARRIER FAMILY 35"/>
    <property type="match status" value="1"/>
</dbReference>
<evidence type="ECO:0000256" key="2">
    <source>
        <dbReference type="ARBA" id="ARBA00022692"/>
    </source>
</evidence>
<feature type="transmembrane region" description="Helical" evidence="6">
    <location>
        <begin position="28"/>
        <end position="46"/>
    </location>
</feature>
<feature type="transmembrane region" description="Helical" evidence="6">
    <location>
        <begin position="276"/>
        <end position="294"/>
    </location>
</feature>
<accession>A0A316UUH8</accession>
<keyword evidence="2 6" id="KW-0812">Transmembrane</keyword>
<comment type="subcellular location">
    <subcellularLocation>
        <location evidence="1">Membrane</location>
        <topology evidence="1">Multi-pass membrane protein</topology>
    </subcellularLocation>
</comment>
<organism evidence="8 9">
    <name type="scientific">Jaminaea rosea</name>
    <dbReference type="NCBI Taxonomy" id="1569628"/>
    <lineage>
        <taxon>Eukaryota</taxon>
        <taxon>Fungi</taxon>
        <taxon>Dikarya</taxon>
        <taxon>Basidiomycota</taxon>
        <taxon>Ustilaginomycotina</taxon>
        <taxon>Exobasidiomycetes</taxon>
        <taxon>Microstromatales</taxon>
        <taxon>Microstromatales incertae sedis</taxon>
        <taxon>Jaminaea</taxon>
    </lineage>
</organism>
<dbReference type="Gene3D" id="1.10.3730.20">
    <property type="match status" value="1"/>
</dbReference>
<dbReference type="SUPFAM" id="SSF103481">
    <property type="entry name" value="Multidrug resistance efflux transporter EmrE"/>
    <property type="match status" value="1"/>
</dbReference>
<evidence type="ECO:0000259" key="7">
    <source>
        <dbReference type="Pfam" id="PF03151"/>
    </source>
</evidence>
<feature type="domain" description="Sugar phosphate transporter" evidence="7">
    <location>
        <begin position="348"/>
        <end position="425"/>
    </location>
</feature>
<dbReference type="OrthoDB" id="1588579at2759"/>
<dbReference type="AlphaFoldDB" id="A0A316UUH8"/>
<evidence type="ECO:0000313" key="8">
    <source>
        <dbReference type="EMBL" id="PWN28892.1"/>
    </source>
</evidence>
<feature type="compositionally biased region" description="Polar residues" evidence="5">
    <location>
        <begin position="522"/>
        <end position="531"/>
    </location>
</feature>
<feature type="transmembrane region" description="Helical" evidence="6">
    <location>
        <begin position="147"/>
        <end position="167"/>
    </location>
</feature>
<dbReference type="EMBL" id="KZ819664">
    <property type="protein sequence ID" value="PWN28892.1"/>
    <property type="molecule type" value="Genomic_DNA"/>
</dbReference>
<evidence type="ECO:0000313" key="9">
    <source>
        <dbReference type="Proteomes" id="UP000245884"/>
    </source>
</evidence>
<dbReference type="GO" id="GO:0016020">
    <property type="term" value="C:membrane"/>
    <property type="evidence" value="ECO:0007669"/>
    <property type="project" value="UniProtKB-SubCell"/>
</dbReference>
<keyword evidence="3 6" id="KW-1133">Transmembrane helix</keyword>
<gene>
    <name evidence="8" type="ORF">BDZ90DRAFT_226209</name>
</gene>
<reference evidence="8 9" key="1">
    <citation type="journal article" date="2018" name="Mol. Biol. Evol.">
        <title>Broad Genomic Sampling Reveals a Smut Pathogenic Ancestry of the Fungal Clade Ustilaginomycotina.</title>
        <authorList>
            <person name="Kijpornyongpan T."/>
            <person name="Mondo S.J."/>
            <person name="Barry K."/>
            <person name="Sandor L."/>
            <person name="Lee J."/>
            <person name="Lipzen A."/>
            <person name="Pangilinan J."/>
            <person name="LaButti K."/>
            <person name="Hainaut M."/>
            <person name="Henrissat B."/>
            <person name="Grigoriev I.V."/>
            <person name="Spatafora J.W."/>
            <person name="Aime M.C."/>
        </authorList>
    </citation>
    <scope>NUCLEOTIDE SEQUENCE [LARGE SCALE GENOMIC DNA]</scope>
    <source>
        <strain evidence="8 9">MCA 5214</strain>
    </source>
</reference>